<comment type="pathway">
    <text evidence="1">Lipid metabolism.</text>
</comment>
<evidence type="ECO:0000256" key="4">
    <source>
        <dbReference type="ARBA" id="ARBA00023098"/>
    </source>
</evidence>
<dbReference type="GO" id="GO:0003841">
    <property type="term" value="F:1-acylglycerol-3-phosphate O-acyltransferase activity"/>
    <property type="evidence" value="ECO:0007669"/>
    <property type="project" value="TreeGrafter"/>
</dbReference>
<evidence type="ECO:0000256" key="5">
    <source>
        <dbReference type="ARBA" id="ARBA00023315"/>
    </source>
</evidence>
<dbReference type="Pfam" id="PF01553">
    <property type="entry name" value="Acyltransferase"/>
    <property type="match status" value="1"/>
</dbReference>
<reference evidence="8 9" key="1">
    <citation type="submission" date="2015-07" db="EMBL/GenBank/DDBJ databases">
        <title>The draft genome sequence of Leadbetterella sp. JN14-9.</title>
        <authorList>
            <person name="Liu Y."/>
            <person name="Du J."/>
            <person name="Shao Z."/>
        </authorList>
    </citation>
    <scope>NUCLEOTIDE SEQUENCE [LARGE SCALE GENOMIC DNA]</scope>
    <source>
        <strain evidence="8 9">JN14-9</strain>
    </source>
</reference>
<dbReference type="InterPro" id="IPR002123">
    <property type="entry name" value="Plipid/glycerol_acylTrfase"/>
</dbReference>
<dbReference type="SMART" id="SM00563">
    <property type="entry name" value="PlsC"/>
    <property type="match status" value="1"/>
</dbReference>
<comment type="caution">
    <text evidence="8">The sequence shown here is derived from an EMBL/GenBank/DDBJ whole genome shotgun (WGS) entry which is preliminary data.</text>
</comment>
<gene>
    <name evidence="8" type="ORF">AFM12_15040</name>
</gene>
<evidence type="ECO:0000259" key="7">
    <source>
        <dbReference type="SMART" id="SM00563"/>
    </source>
</evidence>
<evidence type="ECO:0000256" key="6">
    <source>
        <dbReference type="SAM" id="Phobius"/>
    </source>
</evidence>
<sequence>MKIVIDYILSVIYLLYFGLILVIFHGIQWVTFTLFGSKAHQQIVHALNFCLVYGWYLTGSSVTARKNVELPTDRSILFIANHQSMFDIPGIIWFWREHIPKFVAKKELAKGIPSISYNLRVANAALIDRKDGKAAVLEIAKLGKHICENTYSAAIFPEGTRSRTGKVKEFNVGGVATLLKRCPNLLVVPLAIEGTQKFNPKGLFPLRSFSNLKFTSLTPIEPEGKKAEEVVAEARNQILQIVEG</sequence>
<dbReference type="Proteomes" id="UP000050454">
    <property type="component" value="Unassembled WGS sequence"/>
</dbReference>
<keyword evidence="2" id="KW-0444">Lipid biosynthesis</keyword>
<proteinExistence type="predicted"/>
<keyword evidence="4" id="KW-0443">Lipid metabolism</keyword>
<protein>
    <submittedName>
        <fullName evidence="8">Glycerol acyltransferase</fullName>
    </submittedName>
</protein>
<keyword evidence="6" id="KW-0472">Membrane</keyword>
<organism evidence="8 9">
    <name type="scientific">Jiulongibacter sediminis</name>
    <dbReference type="NCBI Taxonomy" id="1605367"/>
    <lineage>
        <taxon>Bacteria</taxon>
        <taxon>Pseudomonadati</taxon>
        <taxon>Bacteroidota</taxon>
        <taxon>Cytophagia</taxon>
        <taxon>Cytophagales</taxon>
        <taxon>Leadbetterellaceae</taxon>
        <taxon>Jiulongibacter</taxon>
    </lineage>
</organism>
<keyword evidence="6" id="KW-1133">Transmembrane helix</keyword>
<keyword evidence="9" id="KW-1185">Reference proteome</keyword>
<dbReference type="OrthoDB" id="9803035at2"/>
<dbReference type="AlphaFoldDB" id="A0A0P7BZP2"/>
<evidence type="ECO:0000313" key="8">
    <source>
        <dbReference type="EMBL" id="KPM47134.1"/>
    </source>
</evidence>
<dbReference type="STRING" id="1605367.AFM12_15040"/>
<dbReference type="CDD" id="cd07989">
    <property type="entry name" value="LPLAT_AGPAT-like"/>
    <property type="match status" value="1"/>
</dbReference>
<feature type="transmembrane region" description="Helical" evidence="6">
    <location>
        <begin position="7"/>
        <end position="27"/>
    </location>
</feature>
<dbReference type="RefSeq" id="WP_055149712.1">
    <property type="nucleotide sequence ID" value="NZ_JXSZ01000012.1"/>
</dbReference>
<keyword evidence="3 8" id="KW-0808">Transferase</keyword>
<keyword evidence="5 8" id="KW-0012">Acyltransferase</keyword>
<dbReference type="EMBL" id="LGTQ01000012">
    <property type="protein sequence ID" value="KPM47134.1"/>
    <property type="molecule type" value="Genomic_DNA"/>
</dbReference>
<dbReference type="PANTHER" id="PTHR10434">
    <property type="entry name" value="1-ACYL-SN-GLYCEROL-3-PHOSPHATE ACYLTRANSFERASE"/>
    <property type="match status" value="1"/>
</dbReference>
<accession>A0A0P7BZP2</accession>
<evidence type="ECO:0000313" key="9">
    <source>
        <dbReference type="Proteomes" id="UP000050454"/>
    </source>
</evidence>
<evidence type="ECO:0000256" key="2">
    <source>
        <dbReference type="ARBA" id="ARBA00022516"/>
    </source>
</evidence>
<name>A0A0P7BZP2_9BACT</name>
<feature type="domain" description="Phospholipid/glycerol acyltransferase" evidence="7">
    <location>
        <begin position="76"/>
        <end position="195"/>
    </location>
</feature>
<evidence type="ECO:0000256" key="1">
    <source>
        <dbReference type="ARBA" id="ARBA00005189"/>
    </source>
</evidence>
<dbReference type="GO" id="GO:0006654">
    <property type="term" value="P:phosphatidic acid biosynthetic process"/>
    <property type="evidence" value="ECO:0007669"/>
    <property type="project" value="TreeGrafter"/>
</dbReference>
<dbReference type="PANTHER" id="PTHR10434:SF64">
    <property type="entry name" value="1-ACYL-SN-GLYCEROL-3-PHOSPHATE ACYLTRANSFERASE-RELATED"/>
    <property type="match status" value="1"/>
</dbReference>
<dbReference type="SUPFAM" id="SSF69593">
    <property type="entry name" value="Glycerol-3-phosphate (1)-acyltransferase"/>
    <property type="match status" value="1"/>
</dbReference>
<dbReference type="PATRIC" id="fig|1605367.3.peg.427"/>
<keyword evidence="6" id="KW-0812">Transmembrane</keyword>
<evidence type="ECO:0000256" key="3">
    <source>
        <dbReference type="ARBA" id="ARBA00022679"/>
    </source>
</evidence>